<keyword evidence="4" id="KW-1185">Reference proteome</keyword>
<protein>
    <submittedName>
        <fullName evidence="3">Uncharacterized protein</fullName>
    </submittedName>
</protein>
<dbReference type="EMBL" id="KN745863">
    <property type="protein sequence ID" value="KIH51662.1"/>
    <property type="molecule type" value="Genomic_DNA"/>
</dbReference>
<dbReference type="AlphaFoldDB" id="A0A0C2CPG0"/>
<feature type="transmembrane region" description="Helical" evidence="2">
    <location>
        <begin position="70"/>
        <end position="90"/>
    </location>
</feature>
<reference evidence="3 4" key="1">
    <citation type="submission" date="2013-12" db="EMBL/GenBank/DDBJ databases">
        <title>Draft genome of the parsitic nematode Ancylostoma duodenale.</title>
        <authorList>
            <person name="Mitreva M."/>
        </authorList>
    </citation>
    <scope>NUCLEOTIDE SEQUENCE [LARGE SCALE GENOMIC DNA]</scope>
    <source>
        <strain evidence="3 4">Zhejiang</strain>
    </source>
</reference>
<evidence type="ECO:0000313" key="4">
    <source>
        <dbReference type="Proteomes" id="UP000054047"/>
    </source>
</evidence>
<gene>
    <name evidence="3" type="ORF">ANCDUO_18248</name>
</gene>
<sequence length="130" mass="14330">MRLKHARLCSALITAVEPTIAAAHTRGGGDVRPRRPAAAVTTPVAMCVALILLMNAFYKVYYWLFDLCEHALVSALLLATVFFFFLPVLFNLESPSQATPNSMRRRADPSDPGSEEGTAINDYFWQTIGP</sequence>
<evidence type="ECO:0000313" key="3">
    <source>
        <dbReference type="EMBL" id="KIH51662.1"/>
    </source>
</evidence>
<proteinExistence type="predicted"/>
<feature type="region of interest" description="Disordered" evidence="1">
    <location>
        <begin position="94"/>
        <end position="118"/>
    </location>
</feature>
<feature type="transmembrane region" description="Helical" evidence="2">
    <location>
        <begin position="37"/>
        <end position="58"/>
    </location>
</feature>
<evidence type="ECO:0000256" key="2">
    <source>
        <dbReference type="SAM" id="Phobius"/>
    </source>
</evidence>
<dbReference type="Proteomes" id="UP000054047">
    <property type="component" value="Unassembled WGS sequence"/>
</dbReference>
<name>A0A0C2CPG0_9BILA</name>
<keyword evidence="2" id="KW-0812">Transmembrane</keyword>
<keyword evidence="2" id="KW-0472">Membrane</keyword>
<dbReference type="OrthoDB" id="5876473at2759"/>
<organism evidence="3 4">
    <name type="scientific">Ancylostoma duodenale</name>
    <dbReference type="NCBI Taxonomy" id="51022"/>
    <lineage>
        <taxon>Eukaryota</taxon>
        <taxon>Metazoa</taxon>
        <taxon>Ecdysozoa</taxon>
        <taxon>Nematoda</taxon>
        <taxon>Chromadorea</taxon>
        <taxon>Rhabditida</taxon>
        <taxon>Rhabditina</taxon>
        <taxon>Rhabditomorpha</taxon>
        <taxon>Strongyloidea</taxon>
        <taxon>Ancylostomatidae</taxon>
        <taxon>Ancylostomatinae</taxon>
        <taxon>Ancylostoma</taxon>
    </lineage>
</organism>
<evidence type="ECO:0000256" key="1">
    <source>
        <dbReference type="SAM" id="MobiDB-lite"/>
    </source>
</evidence>
<keyword evidence="2" id="KW-1133">Transmembrane helix</keyword>
<accession>A0A0C2CPG0</accession>